<comment type="caution">
    <text evidence="2">The sequence shown here is derived from an EMBL/GenBank/DDBJ whole genome shotgun (WGS) entry which is preliminary data.</text>
</comment>
<evidence type="ECO:0000313" key="3">
    <source>
        <dbReference type="Proteomes" id="UP000272412"/>
    </source>
</evidence>
<keyword evidence="1" id="KW-0472">Membrane</keyword>
<evidence type="ECO:0000256" key="1">
    <source>
        <dbReference type="SAM" id="Phobius"/>
    </source>
</evidence>
<proteinExistence type="predicted"/>
<keyword evidence="3" id="KW-1185">Reference proteome</keyword>
<accession>A0A3N4MV36</accession>
<keyword evidence="1" id="KW-1133">Transmembrane helix</keyword>
<dbReference type="AlphaFoldDB" id="A0A3N4MV36"/>
<name>A0A3N4MV36_9NEIS</name>
<dbReference type="Proteomes" id="UP000272412">
    <property type="component" value="Unassembled WGS sequence"/>
</dbReference>
<feature type="transmembrane region" description="Helical" evidence="1">
    <location>
        <begin position="6"/>
        <end position="25"/>
    </location>
</feature>
<dbReference type="EMBL" id="RPFL01000017">
    <property type="protein sequence ID" value="RPD86955.1"/>
    <property type="molecule type" value="Genomic_DNA"/>
</dbReference>
<gene>
    <name evidence="2" type="ORF">EGK74_07440</name>
</gene>
<sequence length="71" mass="7982">MEPRSIGFAVITFVGINLGSFGDILRQRFDVAAVVFVDRTDVQFFDISFTVGTGMLFEIMANRLPIYSIMK</sequence>
<reference evidence="2 3" key="1">
    <citation type="submission" date="2018-11" db="EMBL/GenBank/DDBJ databases">
        <title>Neisseria weixii sp. nov. isolated from the rectal contents of plateau pika (Ochotona cruzoniae).</title>
        <authorList>
            <person name="Zhang G."/>
        </authorList>
    </citation>
    <scope>NUCLEOTIDE SEQUENCE [LARGE SCALE GENOMIC DNA]</scope>
    <source>
        <strain evidence="2 3">10009</strain>
    </source>
</reference>
<protein>
    <submittedName>
        <fullName evidence="2">Uncharacterized protein</fullName>
    </submittedName>
</protein>
<organism evidence="2 3">
    <name type="scientific">Neisseria weixii</name>
    <dbReference type="NCBI Taxonomy" id="1853276"/>
    <lineage>
        <taxon>Bacteria</taxon>
        <taxon>Pseudomonadati</taxon>
        <taxon>Pseudomonadota</taxon>
        <taxon>Betaproteobacteria</taxon>
        <taxon>Neisseriales</taxon>
        <taxon>Neisseriaceae</taxon>
        <taxon>Neisseria</taxon>
    </lineage>
</organism>
<keyword evidence="1" id="KW-0812">Transmembrane</keyword>
<evidence type="ECO:0000313" key="2">
    <source>
        <dbReference type="EMBL" id="RPD86955.1"/>
    </source>
</evidence>